<reference evidence="7 8" key="1">
    <citation type="submission" date="2020-08" db="EMBL/GenBank/DDBJ databases">
        <title>Genomic Encyclopedia of Type Strains, Phase IV (KMG-IV): sequencing the most valuable type-strain genomes for metagenomic binning, comparative biology and taxonomic classification.</title>
        <authorList>
            <person name="Goeker M."/>
        </authorList>
    </citation>
    <scope>NUCLEOTIDE SEQUENCE [LARGE SCALE GENOMIC DNA]</scope>
    <source>
        <strain evidence="7 8">DSM 17454</strain>
    </source>
</reference>
<dbReference type="InterPro" id="IPR016181">
    <property type="entry name" value="Acyl_CoA_acyltransferase"/>
</dbReference>
<dbReference type="GO" id="GO:0061579">
    <property type="term" value="F:N-acyl homoserine lactone synthase activity"/>
    <property type="evidence" value="ECO:0007669"/>
    <property type="project" value="UniProtKB-UniRule"/>
</dbReference>
<dbReference type="PRINTS" id="PR01549">
    <property type="entry name" value="AUTOINDCRSYN"/>
</dbReference>
<dbReference type="AlphaFoldDB" id="A0A8E1WJP3"/>
<evidence type="ECO:0000256" key="3">
    <source>
        <dbReference type="ARBA" id="ARBA00022691"/>
    </source>
</evidence>
<dbReference type="InterPro" id="IPR001690">
    <property type="entry name" value="Autoind_synthase"/>
</dbReference>
<evidence type="ECO:0000256" key="5">
    <source>
        <dbReference type="PROSITE-ProRule" id="PRU00533"/>
    </source>
</evidence>
<evidence type="ECO:0000256" key="4">
    <source>
        <dbReference type="ARBA" id="ARBA00022929"/>
    </source>
</evidence>
<evidence type="ECO:0000256" key="1">
    <source>
        <dbReference type="ARBA" id="ARBA00022654"/>
    </source>
</evidence>
<dbReference type="PANTHER" id="PTHR39322:SF1">
    <property type="entry name" value="ISOVALERYL-HOMOSERINE LACTONE SYNTHASE"/>
    <property type="match status" value="1"/>
</dbReference>
<accession>A0A8E1WJP3</accession>
<keyword evidence="2 6" id="KW-0808">Transferase</keyword>
<comment type="catalytic activity">
    <reaction evidence="6">
        <text>a fatty acyl-[ACP] + S-adenosyl-L-methionine = an N-acyl-L-homoserine lactone + S-methyl-5'-thioadenosine + holo-[ACP] + H(+)</text>
        <dbReference type="Rhea" id="RHEA:10096"/>
        <dbReference type="Rhea" id="RHEA-COMP:9685"/>
        <dbReference type="Rhea" id="RHEA-COMP:14125"/>
        <dbReference type="ChEBI" id="CHEBI:15378"/>
        <dbReference type="ChEBI" id="CHEBI:17509"/>
        <dbReference type="ChEBI" id="CHEBI:55474"/>
        <dbReference type="ChEBI" id="CHEBI:59789"/>
        <dbReference type="ChEBI" id="CHEBI:64479"/>
        <dbReference type="ChEBI" id="CHEBI:138651"/>
        <dbReference type="EC" id="2.3.1.184"/>
    </reaction>
</comment>
<evidence type="ECO:0000313" key="8">
    <source>
        <dbReference type="Proteomes" id="UP000532373"/>
    </source>
</evidence>
<protein>
    <recommendedName>
        <fullName evidence="6">Acyl-homoserine-lactone synthase</fullName>
        <ecNumber evidence="6">2.3.1.184</ecNumber>
    </recommendedName>
    <alternativeName>
        <fullName evidence="6">Autoinducer synthesis protein</fullName>
    </alternativeName>
</protein>
<keyword evidence="7" id="KW-0012">Acyltransferase</keyword>
<evidence type="ECO:0000313" key="7">
    <source>
        <dbReference type="EMBL" id="MBB6470296.1"/>
    </source>
</evidence>
<evidence type="ECO:0000256" key="6">
    <source>
        <dbReference type="RuleBase" id="RU361135"/>
    </source>
</evidence>
<keyword evidence="3 6" id="KW-0949">S-adenosyl-L-methionine</keyword>
<name>A0A8E1WJP3_9HYPH</name>
<dbReference type="Pfam" id="PF00765">
    <property type="entry name" value="Autoind_synth"/>
    <property type="match status" value="1"/>
</dbReference>
<dbReference type="PANTHER" id="PTHR39322">
    <property type="entry name" value="ACYL-HOMOSERINE-LACTONE SYNTHASE"/>
    <property type="match status" value="1"/>
</dbReference>
<organism evidence="7 8">
    <name type="scientific">Aminobacter carboxidus</name>
    <dbReference type="NCBI Taxonomy" id="376165"/>
    <lineage>
        <taxon>Bacteria</taxon>
        <taxon>Pseudomonadati</taxon>
        <taxon>Pseudomonadota</taxon>
        <taxon>Alphaproteobacteria</taxon>
        <taxon>Hyphomicrobiales</taxon>
        <taxon>Phyllobacteriaceae</taxon>
        <taxon>Aminobacter</taxon>
    </lineage>
</organism>
<dbReference type="GO" id="GO:0007165">
    <property type="term" value="P:signal transduction"/>
    <property type="evidence" value="ECO:0007669"/>
    <property type="project" value="TreeGrafter"/>
</dbReference>
<comment type="caution">
    <text evidence="7">The sequence shown here is derived from an EMBL/GenBank/DDBJ whole genome shotgun (WGS) entry which is preliminary data.</text>
</comment>
<dbReference type="GO" id="GO:0009372">
    <property type="term" value="P:quorum sensing"/>
    <property type="evidence" value="ECO:0007669"/>
    <property type="project" value="UniProtKB-UniRule"/>
</dbReference>
<dbReference type="EMBL" id="JACHGI010000026">
    <property type="protein sequence ID" value="MBB6470296.1"/>
    <property type="molecule type" value="Genomic_DNA"/>
</dbReference>
<dbReference type="PROSITE" id="PS51187">
    <property type="entry name" value="AUTOINDUCER_SYNTH_2"/>
    <property type="match status" value="1"/>
</dbReference>
<proteinExistence type="inferred from homology"/>
<keyword evidence="4 5" id="KW-0071">Autoinducer synthesis</keyword>
<evidence type="ECO:0000256" key="2">
    <source>
        <dbReference type="ARBA" id="ARBA00022679"/>
    </source>
</evidence>
<gene>
    <name evidence="7" type="ORF">HNQ96_006193</name>
</gene>
<keyword evidence="1 5" id="KW-0673">Quorum sensing</keyword>
<comment type="similarity">
    <text evidence="5 6">Belongs to the autoinducer synthase family.</text>
</comment>
<sequence length="217" mass="24417">MGRIFIVDWSNRKHWQQQLERHFRLRHEIYVVERRWQALARPIDIEMDAFDTEHAIYLLALDSSGAVIGGSRLIPTLHPHLLGDVFPQLANGAPPRAPDIYEWTRFFIAIQNRIAGRSARLAGEVLCGLLEASMQLGVRKISVVCEAFWPDRLRALGWRVEILGESLRQEECEIVGAIIEVSHAALEGTRHFYGVEGAVLHPPGVPPSFEESQGLGA</sequence>
<dbReference type="RefSeq" id="WP_184774398.1">
    <property type="nucleotide sequence ID" value="NZ_JACHGI010000026.1"/>
</dbReference>
<dbReference type="Gene3D" id="3.40.630.30">
    <property type="match status" value="1"/>
</dbReference>
<dbReference type="Proteomes" id="UP000532373">
    <property type="component" value="Unassembled WGS sequence"/>
</dbReference>
<dbReference type="SUPFAM" id="SSF55729">
    <property type="entry name" value="Acyl-CoA N-acyltransferases (Nat)"/>
    <property type="match status" value="1"/>
</dbReference>
<dbReference type="EC" id="2.3.1.184" evidence="6"/>